<gene>
    <name evidence="4" type="ORF">OB69_06070</name>
</gene>
<dbReference type="Proteomes" id="UP000036908">
    <property type="component" value="Unassembled WGS sequence"/>
</dbReference>
<dbReference type="NCBIfam" id="TIGR00557">
    <property type="entry name" value="pdxA"/>
    <property type="match status" value="1"/>
</dbReference>
<dbReference type="Gene3D" id="3.40.718.10">
    <property type="entry name" value="Isopropylmalate Dehydrogenase"/>
    <property type="match status" value="1"/>
</dbReference>
<name>A0A0L8AMH4_9BACT</name>
<organism evidence="4 5">
    <name type="scientific">Roseivirga seohaensis subsp. aquiponti</name>
    <dbReference type="NCBI Taxonomy" id="1566026"/>
    <lineage>
        <taxon>Bacteria</taxon>
        <taxon>Pseudomonadati</taxon>
        <taxon>Bacteroidota</taxon>
        <taxon>Cytophagia</taxon>
        <taxon>Cytophagales</taxon>
        <taxon>Roseivirgaceae</taxon>
        <taxon>Roseivirga</taxon>
    </lineage>
</organism>
<keyword evidence="2" id="KW-0560">Oxidoreductase</keyword>
<protein>
    <submittedName>
        <fullName evidence="4">4-hydroxythreonine-4-phosphate dehydrogenase</fullName>
    </submittedName>
</protein>
<keyword evidence="1" id="KW-0479">Metal-binding</keyword>
<dbReference type="RefSeq" id="WP_053222811.1">
    <property type="nucleotide sequence ID" value="NZ_JSVA01000007.1"/>
</dbReference>
<dbReference type="OrthoDB" id="9801783at2"/>
<dbReference type="GO" id="GO:0051287">
    <property type="term" value="F:NAD binding"/>
    <property type="evidence" value="ECO:0007669"/>
    <property type="project" value="InterPro"/>
</dbReference>
<keyword evidence="3" id="KW-0520">NAD</keyword>
<dbReference type="PANTHER" id="PTHR30004">
    <property type="entry name" value="4-HYDROXYTHREONINE-4-PHOSPHATE DEHYDROGENASE"/>
    <property type="match status" value="1"/>
</dbReference>
<dbReference type="AlphaFoldDB" id="A0A0L8AMH4"/>
<dbReference type="InterPro" id="IPR005255">
    <property type="entry name" value="PdxA_fam"/>
</dbReference>
<dbReference type="SUPFAM" id="SSF53659">
    <property type="entry name" value="Isocitrate/Isopropylmalate dehydrogenase-like"/>
    <property type="match status" value="1"/>
</dbReference>
<keyword evidence="5" id="KW-1185">Reference proteome</keyword>
<dbReference type="PANTHER" id="PTHR30004:SF6">
    <property type="entry name" value="D-THREONATE 4-PHOSPHATE DEHYDROGENASE"/>
    <property type="match status" value="1"/>
</dbReference>
<evidence type="ECO:0000256" key="1">
    <source>
        <dbReference type="ARBA" id="ARBA00022723"/>
    </source>
</evidence>
<dbReference type="Pfam" id="PF04166">
    <property type="entry name" value="PdxA"/>
    <property type="match status" value="1"/>
</dbReference>
<evidence type="ECO:0000256" key="3">
    <source>
        <dbReference type="ARBA" id="ARBA00023027"/>
    </source>
</evidence>
<dbReference type="EMBL" id="JSVA01000007">
    <property type="protein sequence ID" value="KOF03451.1"/>
    <property type="molecule type" value="Genomic_DNA"/>
</dbReference>
<evidence type="ECO:0000313" key="5">
    <source>
        <dbReference type="Proteomes" id="UP000036908"/>
    </source>
</evidence>
<reference evidence="5" key="1">
    <citation type="submission" date="2014-11" db="EMBL/GenBank/DDBJ databases">
        <title>Genome sequencing of Roseivirga sp. D-25.</title>
        <authorList>
            <person name="Selvaratnam C."/>
            <person name="Thevarajoo S."/>
            <person name="Goh K.M."/>
            <person name="Eee R."/>
            <person name="Chan K.-G."/>
            <person name="Chong C.S."/>
        </authorList>
    </citation>
    <scope>NUCLEOTIDE SEQUENCE [LARGE SCALE GENOMIC DNA]</scope>
    <source>
        <strain evidence="5">D-25</strain>
    </source>
</reference>
<sequence>MNLHSEDETTYKPVIGITIGDINGIGPEVIIKTVSEQKLYDYATIILYGHGKAFSHYKKMLELTNFSFYQFNSGDRLHEKKANVINCWEEDFEIKPGEENNEGGKYALASLQKAVEDLQNGIIDGVVTAPISKNNIQSGDFNFPGHTEFFTTTFGAKDSLMFLCNDRLRIGVATGHIPLMKIKEELTTERLTSKIDLMLKSLKKDFGISKPKVAILGLNPHAGEDGLLGSEEKELIQPVINEFKEKGHLVFGPYPADGFFGNNTNSKFDGILAMYHDQGLIPFKTIAFEDGVNFTAGLPIVRTSPDHGTAFGIAGKNEADPSSMRAALYMAIDIIRNRREYAI</sequence>
<comment type="caution">
    <text evidence="4">The sequence shown here is derived from an EMBL/GenBank/DDBJ whole genome shotgun (WGS) entry which is preliminary data.</text>
</comment>
<dbReference type="PATRIC" id="fig|1566026.4.peg.3040"/>
<dbReference type="GO" id="GO:0016491">
    <property type="term" value="F:oxidoreductase activity"/>
    <property type="evidence" value="ECO:0007669"/>
    <property type="project" value="UniProtKB-KW"/>
</dbReference>
<evidence type="ECO:0000313" key="4">
    <source>
        <dbReference type="EMBL" id="KOF03451.1"/>
    </source>
</evidence>
<dbReference type="GO" id="GO:0046872">
    <property type="term" value="F:metal ion binding"/>
    <property type="evidence" value="ECO:0007669"/>
    <property type="project" value="UniProtKB-KW"/>
</dbReference>
<accession>A0A0L8AMH4</accession>
<evidence type="ECO:0000256" key="2">
    <source>
        <dbReference type="ARBA" id="ARBA00023002"/>
    </source>
</evidence>
<proteinExistence type="predicted"/>